<accession>B9L5L3</accession>
<evidence type="ECO:0000256" key="4">
    <source>
        <dbReference type="ARBA" id="ARBA00022692"/>
    </source>
</evidence>
<evidence type="ECO:0000313" key="8">
    <source>
        <dbReference type="EMBL" id="ACM93655.1"/>
    </source>
</evidence>
<organism evidence="8 9">
    <name type="scientific">Nautilia profundicola (strain ATCC BAA-1463 / DSM 18972 / AmH)</name>
    <dbReference type="NCBI Taxonomy" id="598659"/>
    <lineage>
        <taxon>Bacteria</taxon>
        <taxon>Pseudomonadati</taxon>
        <taxon>Campylobacterota</taxon>
        <taxon>Epsilonproteobacteria</taxon>
        <taxon>Nautiliales</taxon>
        <taxon>Nautiliaceae</taxon>
        <taxon>Nautilia</taxon>
    </lineage>
</organism>
<dbReference type="EMBL" id="CP001279">
    <property type="protein sequence ID" value="ACM93655.1"/>
    <property type="molecule type" value="Genomic_DNA"/>
</dbReference>
<dbReference type="STRING" id="598659.NAMH_1258"/>
<dbReference type="eggNOG" id="COG2067">
    <property type="taxonomic scope" value="Bacteria"/>
</dbReference>
<dbReference type="Gene3D" id="2.40.160.60">
    <property type="entry name" value="Outer membrane protein transport protein (OMPP1/FadL/TodX)"/>
    <property type="match status" value="1"/>
</dbReference>
<evidence type="ECO:0000256" key="6">
    <source>
        <dbReference type="ARBA" id="ARBA00023136"/>
    </source>
</evidence>
<evidence type="ECO:0000256" key="7">
    <source>
        <dbReference type="ARBA" id="ARBA00023237"/>
    </source>
</evidence>
<dbReference type="Proteomes" id="UP000000448">
    <property type="component" value="Chromosome"/>
</dbReference>
<evidence type="ECO:0000313" key="9">
    <source>
        <dbReference type="Proteomes" id="UP000000448"/>
    </source>
</evidence>
<reference evidence="8 9" key="1">
    <citation type="journal article" date="2009" name="PLoS Genet.">
        <title>Adaptations to submarine hydrothermal environments exemplified by the genome of Nautilia profundicola.</title>
        <authorList>
            <person name="Campbell B.J."/>
            <person name="Smith J.L."/>
            <person name="Hanson T.E."/>
            <person name="Klotz M.G."/>
            <person name="Stein L.Y."/>
            <person name="Lee C.K."/>
            <person name="Wu D."/>
            <person name="Robinson J.M."/>
            <person name="Khouri H.M."/>
            <person name="Eisen J.A."/>
            <person name="Cary S.C."/>
        </authorList>
    </citation>
    <scope>NUCLEOTIDE SEQUENCE [LARGE SCALE GENOMIC DNA]</scope>
    <source>
        <strain evidence="9">ATCC BAA-1463 / DSM 18972 / AmH</strain>
    </source>
</reference>
<keyword evidence="3" id="KW-1134">Transmembrane beta strand</keyword>
<dbReference type="OrthoDB" id="9542at2"/>
<comment type="similarity">
    <text evidence="2">Belongs to the OmpP1/FadL family.</text>
</comment>
<sequence>MKKVIALSVITATMLLANGYKIPEQSLNGMALSAANVANANGADTAYYNPANMVFNEDKNSFELLMTYIHLYSVKFESSTGDVYNSRKEDFLVPQFHFASRDFDGWRWGISVTTPAGLSKRWDDVTPEATAKEFTLKTVEINPSIAYKMNNNVGFAFGVRAVKSEGIANGMSAGLYSEYLNGTSWDYGWNAALSVQNDERDTKFAITYRSKIDLTLKGDASGYYNKVLLGDSGLVSFNTPGKVTLPIPAALNVALAKTFDKTTVEVVFERTFWSRYKELNFDFDDPTVELLFGTPKAKNWKDANTYRIGLTHQCTEKLTAMVGYAYDNTPIPDSTVEYSLPDSDKHIFSGGIKYKLDDRMSIGFSALYTKQKKRDVNNAYVGTGTFKDGGALLMAFGMDYSF</sequence>
<dbReference type="GO" id="GO:0015483">
    <property type="term" value="F:long-chain fatty acid transporting porin activity"/>
    <property type="evidence" value="ECO:0007669"/>
    <property type="project" value="TreeGrafter"/>
</dbReference>
<keyword evidence="6" id="KW-0472">Membrane</keyword>
<dbReference type="PANTHER" id="PTHR35093">
    <property type="entry name" value="OUTER MEMBRANE PROTEIN NMB0088-RELATED"/>
    <property type="match status" value="1"/>
</dbReference>
<dbReference type="Pfam" id="PF03349">
    <property type="entry name" value="Toluene_X"/>
    <property type="match status" value="1"/>
</dbReference>
<proteinExistence type="inferred from homology"/>
<name>B9L5L3_NAUPA</name>
<keyword evidence="7" id="KW-0998">Cell outer membrane</keyword>
<gene>
    <name evidence="8" type="ordered locus">NAMH_1258</name>
</gene>
<evidence type="ECO:0000256" key="2">
    <source>
        <dbReference type="ARBA" id="ARBA00008163"/>
    </source>
</evidence>
<evidence type="ECO:0000256" key="5">
    <source>
        <dbReference type="ARBA" id="ARBA00022729"/>
    </source>
</evidence>
<dbReference type="KEGG" id="nam:NAMH_1258"/>
<dbReference type="SUPFAM" id="SSF56935">
    <property type="entry name" value="Porins"/>
    <property type="match status" value="1"/>
</dbReference>
<comment type="subcellular location">
    <subcellularLocation>
        <location evidence="1">Cell outer membrane</location>
        <topology evidence="1">Multi-pass membrane protein</topology>
    </subcellularLocation>
</comment>
<keyword evidence="4" id="KW-0812">Transmembrane</keyword>
<keyword evidence="9" id="KW-1185">Reference proteome</keyword>
<dbReference type="PANTHER" id="PTHR35093:SF8">
    <property type="entry name" value="OUTER MEMBRANE PROTEIN NMB0088-RELATED"/>
    <property type="match status" value="1"/>
</dbReference>
<keyword evidence="5" id="KW-0732">Signal</keyword>
<dbReference type="AlphaFoldDB" id="B9L5L3"/>
<protein>
    <submittedName>
        <fullName evidence="8">Membrane protein</fullName>
    </submittedName>
</protein>
<evidence type="ECO:0000256" key="3">
    <source>
        <dbReference type="ARBA" id="ARBA00022452"/>
    </source>
</evidence>
<dbReference type="RefSeq" id="WP_015902707.1">
    <property type="nucleotide sequence ID" value="NC_012115.1"/>
</dbReference>
<dbReference type="HOGENOM" id="CLU_035981_2_1_7"/>
<dbReference type="InterPro" id="IPR005017">
    <property type="entry name" value="OMPP1/FadL/TodX"/>
</dbReference>
<dbReference type="GO" id="GO:0009279">
    <property type="term" value="C:cell outer membrane"/>
    <property type="evidence" value="ECO:0007669"/>
    <property type="project" value="UniProtKB-SubCell"/>
</dbReference>
<evidence type="ECO:0000256" key="1">
    <source>
        <dbReference type="ARBA" id="ARBA00004571"/>
    </source>
</evidence>